<evidence type="ECO:0000313" key="4">
    <source>
        <dbReference type="EMBL" id="KAL0908028.1"/>
    </source>
</evidence>
<dbReference type="Proteomes" id="UP001552299">
    <property type="component" value="Unassembled WGS sequence"/>
</dbReference>
<proteinExistence type="predicted"/>
<feature type="region of interest" description="Disordered" evidence="3">
    <location>
        <begin position="140"/>
        <end position="244"/>
    </location>
</feature>
<feature type="compositionally biased region" description="Basic and acidic residues" evidence="3">
    <location>
        <begin position="272"/>
        <end position="286"/>
    </location>
</feature>
<dbReference type="Gene3D" id="1.25.40.10">
    <property type="entry name" value="Tetratricopeptide repeat domain"/>
    <property type="match status" value="1"/>
</dbReference>
<evidence type="ECO:0000256" key="3">
    <source>
        <dbReference type="SAM" id="MobiDB-lite"/>
    </source>
</evidence>
<dbReference type="PROSITE" id="PS51375">
    <property type="entry name" value="PPR"/>
    <property type="match status" value="1"/>
</dbReference>
<keyword evidence="5" id="KW-1185">Reference proteome</keyword>
<evidence type="ECO:0000256" key="1">
    <source>
        <dbReference type="ARBA" id="ARBA00022737"/>
    </source>
</evidence>
<dbReference type="Pfam" id="PF01535">
    <property type="entry name" value="PPR"/>
    <property type="match status" value="2"/>
</dbReference>
<evidence type="ECO:0000256" key="2">
    <source>
        <dbReference type="PROSITE-ProRule" id="PRU00708"/>
    </source>
</evidence>
<protein>
    <recommendedName>
        <fullName evidence="6">Pentatricopeptide repeat-containing protein</fullName>
    </recommendedName>
</protein>
<evidence type="ECO:0008006" key="6">
    <source>
        <dbReference type="Google" id="ProtNLM"/>
    </source>
</evidence>
<comment type="caution">
    <text evidence="4">The sequence shown here is derived from an EMBL/GenBank/DDBJ whole genome shotgun (WGS) entry which is preliminary data.</text>
</comment>
<feature type="compositionally biased region" description="Basic and acidic residues" evidence="3">
    <location>
        <begin position="220"/>
        <end position="233"/>
    </location>
</feature>
<evidence type="ECO:0000313" key="5">
    <source>
        <dbReference type="Proteomes" id="UP001552299"/>
    </source>
</evidence>
<dbReference type="AlphaFoldDB" id="A0ABD0U6B1"/>
<reference evidence="4 5" key="1">
    <citation type="journal article" date="2024" name="Plant Biotechnol. J.">
        <title>Dendrobium thyrsiflorum genome and its molecular insights into genes involved in important horticultural traits.</title>
        <authorList>
            <person name="Chen B."/>
            <person name="Wang J.Y."/>
            <person name="Zheng P.J."/>
            <person name="Li K.L."/>
            <person name="Liang Y.M."/>
            <person name="Chen X.F."/>
            <person name="Zhang C."/>
            <person name="Zhao X."/>
            <person name="He X."/>
            <person name="Zhang G.Q."/>
            <person name="Liu Z.J."/>
            <person name="Xu Q."/>
        </authorList>
    </citation>
    <scope>NUCLEOTIDE SEQUENCE [LARGE SCALE GENOMIC DNA]</scope>
    <source>
        <strain evidence="4">GZMU011</strain>
    </source>
</reference>
<feature type="compositionally biased region" description="Basic and acidic residues" evidence="3">
    <location>
        <begin position="140"/>
        <end position="158"/>
    </location>
</feature>
<accession>A0ABD0U6B1</accession>
<dbReference type="EMBL" id="JANQDX010000017">
    <property type="protein sequence ID" value="KAL0908028.1"/>
    <property type="molecule type" value="Genomic_DNA"/>
</dbReference>
<dbReference type="InterPro" id="IPR011990">
    <property type="entry name" value="TPR-like_helical_dom_sf"/>
</dbReference>
<gene>
    <name evidence="4" type="ORF">M5K25_022491</name>
</gene>
<dbReference type="InterPro" id="IPR002885">
    <property type="entry name" value="PPR_rpt"/>
</dbReference>
<feature type="repeat" description="PPR" evidence="2">
    <location>
        <begin position="5"/>
        <end position="39"/>
    </location>
</feature>
<organism evidence="4 5">
    <name type="scientific">Dendrobium thyrsiflorum</name>
    <name type="common">Pinecone-like raceme dendrobium</name>
    <name type="synonym">Orchid</name>
    <dbReference type="NCBI Taxonomy" id="117978"/>
    <lineage>
        <taxon>Eukaryota</taxon>
        <taxon>Viridiplantae</taxon>
        <taxon>Streptophyta</taxon>
        <taxon>Embryophyta</taxon>
        <taxon>Tracheophyta</taxon>
        <taxon>Spermatophyta</taxon>
        <taxon>Magnoliopsida</taxon>
        <taxon>Liliopsida</taxon>
        <taxon>Asparagales</taxon>
        <taxon>Orchidaceae</taxon>
        <taxon>Epidendroideae</taxon>
        <taxon>Malaxideae</taxon>
        <taxon>Dendrobiinae</taxon>
        <taxon>Dendrobium</taxon>
    </lineage>
</organism>
<keyword evidence="1" id="KW-0677">Repeat</keyword>
<sequence length="354" mass="39884">MVFRDVFTWSSMVDGYWKNEMVLEARQAFEAMPVKNVVSWTAMIQGYAKIGDLEEGETRGRRRSTLLVAWKRWRWGQKGSSEQATGSVPALASNETERGFSLGVARSREEDGLGVLAPGVCEHRKEKRRELGLLRLASANKERDPEGEGDIVRDKASEGEGSCELEEMGANAEAKSRLELFPSSPQGSRSVSREEKHTKGTGHVRFFLQPASFPKLGPKARGEEEKRRGERRNSSSTTAGIPPDRHLTLEFCRTVALRRSFAGSPPDAGVWPDRHQTPEFRRSSSTERRSCNRLPIEFESRLYKLDLTGQYDWFNFELVTRPIQSTLKITSASNRTELVRTGEPASSIIMFLNN</sequence>
<dbReference type="InterPro" id="IPR046960">
    <property type="entry name" value="PPR_At4g14850-like_plant"/>
</dbReference>
<dbReference type="PANTHER" id="PTHR47926">
    <property type="entry name" value="PENTATRICOPEPTIDE REPEAT-CONTAINING PROTEIN"/>
    <property type="match status" value="1"/>
</dbReference>
<name>A0ABD0U6B1_DENTH</name>
<feature type="region of interest" description="Disordered" evidence="3">
    <location>
        <begin position="265"/>
        <end position="286"/>
    </location>
</feature>